<dbReference type="SUPFAM" id="SSF103473">
    <property type="entry name" value="MFS general substrate transporter"/>
    <property type="match status" value="1"/>
</dbReference>
<evidence type="ECO:0000256" key="4">
    <source>
        <dbReference type="ARBA" id="ARBA00022989"/>
    </source>
</evidence>
<feature type="transmembrane region" description="Helical" evidence="6">
    <location>
        <begin position="131"/>
        <end position="148"/>
    </location>
</feature>
<keyword evidence="3 6" id="KW-0812">Transmembrane</keyword>
<feature type="transmembrane region" description="Helical" evidence="6">
    <location>
        <begin position="188"/>
        <end position="210"/>
    </location>
</feature>
<reference evidence="8" key="1">
    <citation type="submission" date="2020-11" db="EMBL/GenBank/DDBJ databases">
        <authorList>
            <person name="Tran Van P."/>
        </authorList>
    </citation>
    <scope>NUCLEOTIDE SEQUENCE</scope>
</reference>
<dbReference type="PROSITE" id="PS00216">
    <property type="entry name" value="SUGAR_TRANSPORT_1"/>
    <property type="match status" value="1"/>
</dbReference>
<dbReference type="PANTHER" id="PTHR23504:SF31">
    <property type="entry name" value="MAJOR FACILITATOR SUPERFAMILY DOMAIN-CONTAINING PROTEIN 10"/>
    <property type="match status" value="1"/>
</dbReference>
<dbReference type="InterPro" id="IPR036259">
    <property type="entry name" value="MFS_trans_sf"/>
</dbReference>
<dbReference type="InterPro" id="IPR005829">
    <property type="entry name" value="Sugar_transporter_CS"/>
</dbReference>
<gene>
    <name evidence="8" type="ORF">TDIB3V08_LOCUS4972</name>
</gene>
<dbReference type="EMBL" id="OA566320">
    <property type="protein sequence ID" value="CAD7198694.1"/>
    <property type="molecule type" value="Genomic_DNA"/>
</dbReference>
<dbReference type="InterPro" id="IPR020846">
    <property type="entry name" value="MFS_dom"/>
</dbReference>
<evidence type="ECO:0000313" key="8">
    <source>
        <dbReference type="EMBL" id="CAD7198694.1"/>
    </source>
</evidence>
<proteinExistence type="predicted"/>
<keyword evidence="5 6" id="KW-0472">Membrane</keyword>
<sequence length="426" mass="47329">MLQYFIVLATESLSHCHKTERLASSHEGTKGTQKRIEVTLRIATSEHLLAFTMILPLLPSLLDHYRLNDSPQGLYPWLLDKVRHFQHLVGAPDRFNSVLFGGFLGSMFSFLQFVASPLVGGLSDVYGRKPVLLTCLVGIASSYVLWAFSSSFALFVLARVVGGISKGNVSLSMAIITDISTPAARGRGMALVGIAFSVGFIIGPVIGAMFAHWSHNQTGDWFVVPALFALGLGLADILFVMLCFKESLPKERRAKSVAGSLGQAAAYINVMDLFRFRAMRNISQKDLVELRRLGFIYFVYLFLYSGLEFTLTFLTHHTFNYTSMQQGWMFFAIGVTMALMQGGYVRRLPEHKIRPTAVLGLFLIVPSYVCVGLASSYILLYVGLFLYAVCVTDRLWRCGVVSVAFLALPHGKWSEDDHVMFQTSLQ</sequence>
<feature type="transmembrane region" description="Helical" evidence="6">
    <location>
        <begin position="98"/>
        <end position="119"/>
    </location>
</feature>
<dbReference type="Pfam" id="PF07690">
    <property type="entry name" value="MFS_1"/>
    <property type="match status" value="1"/>
</dbReference>
<evidence type="ECO:0000256" key="5">
    <source>
        <dbReference type="ARBA" id="ARBA00023136"/>
    </source>
</evidence>
<dbReference type="GO" id="GO:0031526">
    <property type="term" value="C:brush border membrane"/>
    <property type="evidence" value="ECO:0007669"/>
    <property type="project" value="TreeGrafter"/>
</dbReference>
<evidence type="ECO:0000256" key="2">
    <source>
        <dbReference type="ARBA" id="ARBA00022448"/>
    </source>
</evidence>
<accession>A0A7R8Z713</accession>
<feature type="transmembrane region" description="Helical" evidence="6">
    <location>
        <begin position="222"/>
        <end position="244"/>
    </location>
</feature>
<evidence type="ECO:0000256" key="3">
    <source>
        <dbReference type="ARBA" id="ARBA00022692"/>
    </source>
</evidence>
<dbReference type="GO" id="GO:0022857">
    <property type="term" value="F:transmembrane transporter activity"/>
    <property type="evidence" value="ECO:0007669"/>
    <property type="project" value="InterPro"/>
</dbReference>
<dbReference type="InterPro" id="IPR011701">
    <property type="entry name" value="MFS"/>
</dbReference>
<protein>
    <recommendedName>
        <fullName evidence="7">Major facilitator superfamily (MFS) profile domain-containing protein</fullName>
    </recommendedName>
</protein>
<dbReference type="AlphaFoldDB" id="A0A7R8Z713"/>
<dbReference type="Gene3D" id="1.20.1250.20">
    <property type="entry name" value="MFS general substrate transporter like domains"/>
    <property type="match status" value="1"/>
</dbReference>
<comment type="subcellular location">
    <subcellularLocation>
        <location evidence="1">Membrane</location>
        <topology evidence="1">Multi-pass membrane protein</topology>
    </subcellularLocation>
</comment>
<organism evidence="8">
    <name type="scientific">Timema douglasi</name>
    <name type="common">Walking stick</name>
    <dbReference type="NCBI Taxonomy" id="61478"/>
    <lineage>
        <taxon>Eukaryota</taxon>
        <taxon>Metazoa</taxon>
        <taxon>Ecdysozoa</taxon>
        <taxon>Arthropoda</taxon>
        <taxon>Hexapoda</taxon>
        <taxon>Insecta</taxon>
        <taxon>Pterygota</taxon>
        <taxon>Neoptera</taxon>
        <taxon>Polyneoptera</taxon>
        <taxon>Phasmatodea</taxon>
        <taxon>Timematodea</taxon>
        <taxon>Timematoidea</taxon>
        <taxon>Timematidae</taxon>
        <taxon>Timema</taxon>
    </lineage>
</organism>
<evidence type="ECO:0000256" key="1">
    <source>
        <dbReference type="ARBA" id="ARBA00004141"/>
    </source>
</evidence>
<feature type="domain" description="Major facilitator superfamily (MFS) profile" evidence="7">
    <location>
        <begin position="36"/>
        <end position="426"/>
    </location>
</feature>
<feature type="transmembrane region" description="Helical" evidence="6">
    <location>
        <begin position="327"/>
        <end position="345"/>
    </location>
</feature>
<dbReference type="PROSITE" id="PS50850">
    <property type="entry name" value="MFS"/>
    <property type="match status" value="1"/>
</dbReference>
<feature type="transmembrane region" description="Helical" evidence="6">
    <location>
        <begin position="295"/>
        <end position="315"/>
    </location>
</feature>
<name>A0A7R8Z713_TIMDO</name>
<keyword evidence="2" id="KW-0813">Transport</keyword>
<evidence type="ECO:0000256" key="6">
    <source>
        <dbReference type="SAM" id="Phobius"/>
    </source>
</evidence>
<evidence type="ECO:0000259" key="7">
    <source>
        <dbReference type="PROSITE" id="PS50850"/>
    </source>
</evidence>
<keyword evidence="4 6" id="KW-1133">Transmembrane helix</keyword>
<feature type="transmembrane region" description="Helical" evidence="6">
    <location>
        <begin position="357"/>
        <end position="378"/>
    </location>
</feature>
<dbReference type="PANTHER" id="PTHR23504">
    <property type="entry name" value="MAJOR FACILITATOR SUPERFAMILY DOMAIN-CONTAINING PROTEIN 10"/>
    <property type="match status" value="1"/>
</dbReference>